<evidence type="ECO:0000313" key="4">
    <source>
        <dbReference type="Proteomes" id="UP000694410"/>
    </source>
</evidence>
<accession>A0A8C0VUX4</accession>
<dbReference type="Proteomes" id="UP000694410">
    <property type="component" value="Unplaced"/>
</dbReference>
<dbReference type="Pfam" id="PF10382">
    <property type="entry name" value="ZGRF1-like_N"/>
    <property type="match status" value="1"/>
</dbReference>
<proteinExistence type="predicted"/>
<dbReference type="GO" id="GO:0035861">
    <property type="term" value="C:site of double-strand break"/>
    <property type="evidence" value="ECO:0007669"/>
    <property type="project" value="TreeGrafter"/>
</dbReference>
<dbReference type="InterPro" id="IPR052800">
    <property type="entry name" value="DNA_Repair_Helicase_ZGRF1"/>
</dbReference>
<dbReference type="GO" id="GO:0005634">
    <property type="term" value="C:nucleus"/>
    <property type="evidence" value="ECO:0007669"/>
    <property type="project" value="TreeGrafter"/>
</dbReference>
<feature type="compositionally biased region" description="Low complexity" evidence="1">
    <location>
        <begin position="1082"/>
        <end position="1094"/>
    </location>
</feature>
<evidence type="ECO:0000259" key="2">
    <source>
        <dbReference type="Pfam" id="PF10382"/>
    </source>
</evidence>
<keyword evidence="4" id="KW-1185">Reference proteome</keyword>
<feature type="region of interest" description="Disordered" evidence="1">
    <location>
        <begin position="165"/>
        <end position="184"/>
    </location>
</feature>
<feature type="region of interest" description="Disordered" evidence="1">
    <location>
        <begin position="1184"/>
        <end position="1214"/>
    </location>
</feature>
<dbReference type="Ensembl" id="ENSCCET00000040124.1">
    <property type="protein sequence ID" value="ENSCCEP00000027058.1"/>
    <property type="gene ID" value="ENSCCEG00000023659.1"/>
</dbReference>
<dbReference type="PANTHER" id="PTHR28535">
    <property type="entry name" value="ZINC FINGER GRF-TYPE CONTAINING 1"/>
    <property type="match status" value="1"/>
</dbReference>
<feature type="domain" description="5'-3' DNA helicase ZGRF1-like N-terminal" evidence="2">
    <location>
        <begin position="4"/>
        <end position="75"/>
    </location>
</feature>
<name>A0A8C0VUX4_CYACU</name>
<feature type="compositionally biased region" description="Low complexity" evidence="1">
    <location>
        <begin position="1190"/>
        <end position="1205"/>
    </location>
</feature>
<dbReference type="InterPro" id="IPR018838">
    <property type="entry name" value="ZGRF1-like_N"/>
</dbReference>
<feature type="region of interest" description="Disordered" evidence="1">
    <location>
        <begin position="413"/>
        <end position="434"/>
    </location>
</feature>
<sequence>MASQEFTVLYTHQKMKKSKTWQDGILRVRTGRNQATLFDDKGQCLESIFLKSQVTPGDDLESERYLITVEAVKVSEQPSKDQPKKAETPAVDRNGVKPALLSPRHLPVGLKRKFTGFQGPRQVEKKIPVVEDEGKPTVVPLSKECQGSFPSKFYISSPLFSTIGKKDAETNPSAGCQEEGCRDSNREQMSVSSLLSAPCSDSCEETEKQNSSQFVVRPESPLLAGHPGPRAVSHHIRSTAQIIALLKSKPAQGHREQTSGVTDCLSRFQAAENAELCDKKSPVLPAFSGDPNKGLIPDTQHLPFMQGTVNDEKLWNAQTLPNSAGQPCGEEVTGQRQDKKVNNLSQELQDHCNTDSYFLPESTVSRMRDSQFVPSSGDISYSASPTTFENNPFGYGEHSGTDSPRENFSVKMQSELHPRQNSEGVSSDPGLSGDVILTEDGIVKEEFSLQGTNTSPDGELMEVNFNLMETFDFNDIDHEDVCEREGKEFSEGDSSWSPGCLQGEDVAQDAALRPHLKPHSCCEIETHSKNEMKCSIFDGDGGPPSQLCDSDARRTAADDAANQTKTKAELLGDGCNIKEINESQSSFGATNKGEDLDGCAALSIDGTSWIKNQQSDLLPDDTKVIECHPKTRVSVATGSLPGISPSRIISAMDKKTEEAVAHLGCMESPDVGSEHFWGTESDDIKPGSPLLALSQKSDPLGAGYLSPEETAVGEIALESAESITASPEACKGETIGVNSLKCTAVAENSSGLPDLVNDIALLGALAQHSTALESLQKLEENASVFCERDTSKETLEPLEKDEARKEFTEMPYSESLQASSCSYFDSPGLMPSCVDNLFQKTEAYIVPIAAAQRDPGTSDCQPKRVAFRGYQVKGSAASEVMLRAPCSQLGWQQPPENMDLAAETFFSPLFSRSNDLYDFRQSPGSSSLHKDDVDMIREGNFQVMPDVIEEPGINQSSLALDVYPERVAPWTMPRSPCDLRQARWAAWEPGKTSPLDPDSTISPPWENEDTVGDICEPLTRGILPSEAELPDFFFTREKSSYPEECSLPGSQPLMKARIPFVALPATNEIAGVFHPTEKKKLQQSLGSSGGNLSSEPVAFPRSTPGPEDRNYETSVFGEYAEDGQRGSVPQVLPNVTAQHRQSKWLKYQSSAQWDLIPENSADREENDDICAQSILGMLPGDTGEGTAMNPSAPSSAPLLPARSSPGECSRAANTSHPDLVSEGKVLSLHLRQTPLAEATQKVLSHLSCHAGTGEGQVCKC</sequence>
<reference evidence="3" key="2">
    <citation type="submission" date="2025-09" db="UniProtKB">
        <authorList>
            <consortium name="Ensembl"/>
        </authorList>
    </citation>
    <scope>IDENTIFICATION</scope>
</reference>
<reference evidence="3" key="1">
    <citation type="submission" date="2025-08" db="UniProtKB">
        <authorList>
            <consortium name="Ensembl"/>
        </authorList>
    </citation>
    <scope>IDENTIFICATION</scope>
</reference>
<evidence type="ECO:0000313" key="3">
    <source>
        <dbReference type="Ensembl" id="ENSCCEP00000027058.1"/>
    </source>
</evidence>
<gene>
    <name evidence="3" type="primary">ZGRF1</name>
</gene>
<dbReference type="PANTHER" id="PTHR28535:SF1">
    <property type="entry name" value="PROTEIN ZGRF1"/>
    <property type="match status" value="1"/>
</dbReference>
<dbReference type="GO" id="GO:0006302">
    <property type="term" value="P:double-strand break repair"/>
    <property type="evidence" value="ECO:0007669"/>
    <property type="project" value="TreeGrafter"/>
</dbReference>
<protein>
    <submittedName>
        <fullName evidence="3">Zinc finger GRF-type containing 1</fullName>
    </submittedName>
</protein>
<evidence type="ECO:0000256" key="1">
    <source>
        <dbReference type="SAM" id="MobiDB-lite"/>
    </source>
</evidence>
<organism evidence="3 4">
    <name type="scientific">Cyanistes caeruleus</name>
    <name type="common">Eurasian blue tit</name>
    <name type="synonym">Parus caeruleus</name>
    <dbReference type="NCBI Taxonomy" id="156563"/>
    <lineage>
        <taxon>Eukaryota</taxon>
        <taxon>Metazoa</taxon>
        <taxon>Chordata</taxon>
        <taxon>Craniata</taxon>
        <taxon>Vertebrata</taxon>
        <taxon>Euteleostomi</taxon>
        <taxon>Archelosauria</taxon>
        <taxon>Archosauria</taxon>
        <taxon>Dinosauria</taxon>
        <taxon>Saurischia</taxon>
        <taxon>Theropoda</taxon>
        <taxon>Coelurosauria</taxon>
        <taxon>Aves</taxon>
        <taxon>Neognathae</taxon>
        <taxon>Neoaves</taxon>
        <taxon>Telluraves</taxon>
        <taxon>Australaves</taxon>
        <taxon>Passeriformes</taxon>
        <taxon>Paridae</taxon>
        <taxon>Cyanistes</taxon>
    </lineage>
</organism>
<dbReference type="AlphaFoldDB" id="A0A8C0VUX4"/>
<feature type="region of interest" description="Disordered" evidence="1">
    <location>
        <begin position="1080"/>
        <end position="1111"/>
    </location>
</feature>